<dbReference type="AlphaFoldDB" id="A0A7X5UCK7"/>
<evidence type="ECO:0000313" key="4">
    <source>
        <dbReference type="Proteomes" id="UP000490980"/>
    </source>
</evidence>
<evidence type="ECO:0000256" key="2">
    <source>
        <dbReference type="SAM" id="SignalP"/>
    </source>
</evidence>
<accession>A0A7X5UCK7</accession>
<name>A0A7X5UCK7_9GAMM</name>
<keyword evidence="4" id="KW-1185">Reference proteome</keyword>
<reference evidence="3 4" key="1">
    <citation type="submission" date="2020-03" db="EMBL/GenBank/DDBJ databases">
        <authorList>
            <person name="Lai Q."/>
        </authorList>
    </citation>
    <scope>NUCLEOTIDE SEQUENCE [LARGE SCALE GENOMIC DNA]</scope>
    <source>
        <strain evidence="3 4">CCUG 25036</strain>
    </source>
</reference>
<feature type="chain" id="PRO_5031299116" evidence="2">
    <location>
        <begin position="19"/>
        <end position="151"/>
    </location>
</feature>
<evidence type="ECO:0000256" key="1">
    <source>
        <dbReference type="SAM" id="MobiDB-lite"/>
    </source>
</evidence>
<protein>
    <submittedName>
        <fullName evidence="3">Uncharacterized protein</fullName>
    </submittedName>
</protein>
<organism evidence="3 4">
    <name type="scientific">Luteibacter anthropi</name>
    <dbReference type="NCBI Taxonomy" id="564369"/>
    <lineage>
        <taxon>Bacteria</taxon>
        <taxon>Pseudomonadati</taxon>
        <taxon>Pseudomonadota</taxon>
        <taxon>Gammaproteobacteria</taxon>
        <taxon>Lysobacterales</taxon>
        <taxon>Rhodanobacteraceae</taxon>
        <taxon>Luteibacter</taxon>
    </lineage>
</organism>
<feature type="region of interest" description="Disordered" evidence="1">
    <location>
        <begin position="39"/>
        <end position="151"/>
    </location>
</feature>
<keyword evidence="2" id="KW-0732">Signal</keyword>
<proteinExistence type="predicted"/>
<sequence length="151" mass="16719">MRRWIMVFALIAACVAHAEHSPQQQEEASKIVDRDLKRMKNTGQETRRLNDMIQRASPDQKHEYGKLVKQRDLQTPGTPWEAPSALNAPSPVTEPSHPAWHAPGNAELPYRSPGRSPAVKESLQATRSACEASTHPEHDATCQALSTSSGY</sequence>
<comment type="caution">
    <text evidence="3">The sequence shown here is derived from an EMBL/GenBank/DDBJ whole genome shotgun (WGS) entry which is preliminary data.</text>
</comment>
<gene>
    <name evidence="3" type="ORF">HBF25_15365</name>
</gene>
<dbReference type="RefSeq" id="WP_166949917.1">
    <property type="nucleotide sequence ID" value="NZ_JAARLZ010000008.1"/>
</dbReference>
<feature type="signal peptide" evidence="2">
    <location>
        <begin position="1"/>
        <end position="18"/>
    </location>
</feature>
<dbReference type="EMBL" id="JAARLZ010000008">
    <property type="protein sequence ID" value="NII07763.1"/>
    <property type="molecule type" value="Genomic_DNA"/>
</dbReference>
<dbReference type="Proteomes" id="UP000490980">
    <property type="component" value="Unassembled WGS sequence"/>
</dbReference>
<feature type="compositionally biased region" description="Basic and acidic residues" evidence="1">
    <location>
        <begin position="58"/>
        <end position="72"/>
    </location>
</feature>
<evidence type="ECO:0000313" key="3">
    <source>
        <dbReference type="EMBL" id="NII07763.1"/>
    </source>
</evidence>